<dbReference type="SUPFAM" id="SSF52374">
    <property type="entry name" value="Nucleotidylyl transferase"/>
    <property type="match status" value="1"/>
</dbReference>
<dbReference type="Gene3D" id="3.40.50.620">
    <property type="entry name" value="HUPs"/>
    <property type="match status" value="1"/>
</dbReference>
<name>A0A1F4Q315_UNCSA</name>
<keyword evidence="7 10" id="KW-0648">Protein biosynthesis</keyword>
<dbReference type="Pfam" id="PF22421">
    <property type="entry name" value="SYY_C-terminal"/>
    <property type="match status" value="1"/>
</dbReference>
<dbReference type="AlphaFoldDB" id="A0A1F4Q315"/>
<evidence type="ECO:0000256" key="3">
    <source>
        <dbReference type="ARBA" id="ARBA00022598"/>
    </source>
</evidence>
<dbReference type="GO" id="GO:0005524">
    <property type="term" value="F:ATP binding"/>
    <property type="evidence" value="ECO:0007669"/>
    <property type="project" value="UniProtKB-UniRule"/>
</dbReference>
<keyword evidence="5 10" id="KW-0067">ATP-binding</keyword>
<evidence type="ECO:0000256" key="7">
    <source>
        <dbReference type="ARBA" id="ARBA00022917"/>
    </source>
</evidence>
<evidence type="ECO:0000256" key="4">
    <source>
        <dbReference type="ARBA" id="ARBA00022741"/>
    </source>
</evidence>
<feature type="short sequence motif" description="'KMSKS' region" evidence="10">
    <location>
        <begin position="233"/>
        <end position="237"/>
    </location>
</feature>
<comment type="subcellular location">
    <subcellularLocation>
        <location evidence="10">Cytoplasm</location>
    </subcellularLocation>
</comment>
<dbReference type="InterPro" id="IPR002307">
    <property type="entry name" value="Tyr-tRNA-ligase"/>
</dbReference>
<protein>
    <recommendedName>
        <fullName evidence="10">Tyrosine--tRNA ligase</fullName>
        <ecNumber evidence="10">6.1.1.1</ecNumber>
    </recommendedName>
    <alternativeName>
        <fullName evidence="10">Tyrosyl-tRNA synthetase</fullName>
        <shortName evidence="10">TyrRS</shortName>
    </alternativeName>
</protein>
<dbReference type="PRINTS" id="PR01040">
    <property type="entry name" value="TRNASYNTHTYR"/>
</dbReference>
<evidence type="ECO:0000256" key="1">
    <source>
        <dbReference type="ARBA" id="ARBA00011738"/>
    </source>
</evidence>
<keyword evidence="8 10" id="KW-0030">Aminoacyl-tRNA synthetase</keyword>
<dbReference type="EC" id="6.1.1.1" evidence="10"/>
<dbReference type="GO" id="GO:0004831">
    <property type="term" value="F:tyrosine-tRNA ligase activity"/>
    <property type="evidence" value="ECO:0007669"/>
    <property type="project" value="UniProtKB-UniRule"/>
</dbReference>
<dbReference type="EMBL" id="METM01000013">
    <property type="protein sequence ID" value="OGB90226.1"/>
    <property type="molecule type" value="Genomic_DNA"/>
</dbReference>
<sequence>MKSIEEQLAIIKRGVVELISEDELAAKLKEGRPLRVKWGADPSAPDIHFGHSVILHKLRQFQDLGHRVIFVIGDFTARIGDPSGQSKTRKQLTPEEVEQNAQTYKEQVFKVLDKNATEVAYNHNWLSKLNMNEIFELLSKYTVSRMLERDDFMNRFEKERPISIHEFLYPLVQGYDSVEVKADVEVGGTDQKFNMLVGRELQRDYKGKSQVTLVMPQVVITMPLLEGTDGVQKMSKSLGNYIGVTEPPSEIYGKIMSISDTLMRRYYELLTEVPLGEVKAMHPKQAKQRLARTLVARFYSDQAAAAAEAEFESVFKEGKLPQEIELISLPKKEMNIVDLLAETKLAASRTDARRLIRQGGVSVNEQIVKDDKLSVNLSGERLIKVGKRKFLRIRHG</sequence>
<dbReference type="NCBIfam" id="TIGR00234">
    <property type="entry name" value="tyrS"/>
    <property type="match status" value="1"/>
</dbReference>
<feature type="domain" description="RNA-binding S4" evidence="12">
    <location>
        <begin position="334"/>
        <end position="392"/>
    </location>
</feature>
<evidence type="ECO:0000256" key="5">
    <source>
        <dbReference type="ARBA" id="ARBA00022840"/>
    </source>
</evidence>
<dbReference type="PANTHER" id="PTHR11766">
    <property type="entry name" value="TYROSYL-TRNA SYNTHETASE"/>
    <property type="match status" value="1"/>
</dbReference>
<dbReference type="GO" id="GO:0006437">
    <property type="term" value="P:tyrosyl-tRNA aminoacylation"/>
    <property type="evidence" value="ECO:0007669"/>
    <property type="project" value="UniProtKB-UniRule"/>
</dbReference>
<evidence type="ECO:0000256" key="10">
    <source>
        <dbReference type="HAMAP-Rule" id="MF_02007"/>
    </source>
</evidence>
<dbReference type="Gene3D" id="3.10.290.10">
    <property type="entry name" value="RNA-binding S4 domain"/>
    <property type="match status" value="1"/>
</dbReference>
<dbReference type="CDD" id="cd00805">
    <property type="entry name" value="TyrRS_core"/>
    <property type="match status" value="1"/>
</dbReference>
<dbReference type="GO" id="GO:0005829">
    <property type="term" value="C:cytosol"/>
    <property type="evidence" value="ECO:0007669"/>
    <property type="project" value="TreeGrafter"/>
</dbReference>
<dbReference type="InterPro" id="IPR014729">
    <property type="entry name" value="Rossmann-like_a/b/a_fold"/>
</dbReference>
<dbReference type="InterPro" id="IPR024108">
    <property type="entry name" value="Tyr-tRNA-ligase_bac_2"/>
</dbReference>
<gene>
    <name evidence="10" type="primary">tyrS</name>
    <name evidence="13" type="ORF">A2625_02735</name>
</gene>
<comment type="caution">
    <text evidence="10">Lacks conserved residue(s) required for the propagation of feature annotation.</text>
</comment>
<dbReference type="Pfam" id="PF00579">
    <property type="entry name" value="tRNA-synt_1b"/>
    <property type="match status" value="1"/>
</dbReference>
<evidence type="ECO:0000313" key="13">
    <source>
        <dbReference type="EMBL" id="OGB90226.1"/>
    </source>
</evidence>
<dbReference type="InterPro" id="IPR002305">
    <property type="entry name" value="aa-tRNA-synth_Ic"/>
</dbReference>
<dbReference type="SUPFAM" id="SSF55174">
    <property type="entry name" value="Alpha-L RNA-binding motif"/>
    <property type="match status" value="1"/>
</dbReference>
<dbReference type="PANTHER" id="PTHR11766:SF1">
    <property type="entry name" value="TYROSINE--TRNA LIGASE"/>
    <property type="match status" value="1"/>
</dbReference>
<dbReference type="PROSITE" id="PS50889">
    <property type="entry name" value="S4"/>
    <property type="match status" value="1"/>
</dbReference>
<keyword evidence="6 11" id="KW-0694">RNA-binding</keyword>
<keyword evidence="4 10" id="KW-0547">Nucleotide-binding</keyword>
<comment type="caution">
    <text evidence="13">The sequence shown here is derived from an EMBL/GenBank/DDBJ whole genome shotgun (WGS) entry which is preliminary data.</text>
</comment>
<dbReference type="InterPro" id="IPR036986">
    <property type="entry name" value="S4_RNA-bd_sf"/>
</dbReference>
<dbReference type="FunFam" id="3.40.50.620:FF:000061">
    <property type="entry name" value="Tyrosine--tRNA ligase"/>
    <property type="match status" value="1"/>
</dbReference>
<evidence type="ECO:0000256" key="9">
    <source>
        <dbReference type="ARBA" id="ARBA00048248"/>
    </source>
</evidence>
<comment type="similarity">
    <text evidence="10">Belongs to the class-I aminoacyl-tRNA synthetase family. TyrS type 2 subfamily.</text>
</comment>
<comment type="function">
    <text evidence="10">Catalyzes the attachment of tyrosine to tRNA(Tyr) in a two-step reaction: tyrosine is first activated by ATP to form Tyr-AMP and then transferred to the acceptor end of tRNA(Tyr).</text>
</comment>
<dbReference type="HAMAP" id="MF_02007">
    <property type="entry name" value="Tyr_tRNA_synth_type2"/>
    <property type="match status" value="1"/>
</dbReference>
<organism evidence="13 14">
    <name type="scientific">candidate division WOR-1 bacterium RIFCSPHIGHO2_01_FULL_53_15</name>
    <dbReference type="NCBI Taxonomy" id="1802564"/>
    <lineage>
        <taxon>Bacteria</taxon>
        <taxon>Bacillati</taxon>
        <taxon>Saganbacteria</taxon>
    </lineage>
</organism>
<feature type="binding site" evidence="10">
    <location>
        <position position="236"/>
    </location>
    <ligand>
        <name>ATP</name>
        <dbReference type="ChEBI" id="CHEBI:30616"/>
    </ligand>
</feature>
<keyword evidence="2 10" id="KW-0963">Cytoplasm</keyword>
<evidence type="ECO:0000256" key="11">
    <source>
        <dbReference type="PROSITE-ProRule" id="PRU00182"/>
    </source>
</evidence>
<dbReference type="InterPro" id="IPR054608">
    <property type="entry name" value="SYY-like_C"/>
</dbReference>
<comment type="subunit">
    <text evidence="1 10">Homodimer.</text>
</comment>
<dbReference type="SMART" id="SM00363">
    <property type="entry name" value="S4"/>
    <property type="match status" value="1"/>
</dbReference>
<dbReference type="CDD" id="cd00165">
    <property type="entry name" value="S4"/>
    <property type="match status" value="1"/>
</dbReference>
<evidence type="ECO:0000259" key="12">
    <source>
        <dbReference type="SMART" id="SM00363"/>
    </source>
</evidence>
<evidence type="ECO:0000256" key="2">
    <source>
        <dbReference type="ARBA" id="ARBA00022490"/>
    </source>
</evidence>
<dbReference type="InterPro" id="IPR024088">
    <property type="entry name" value="Tyr-tRNA-ligase_bac-type"/>
</dbReference>
<proteinExistence type="inferred from homology"/>
<dbReference type="InterPro" id="IPR002942">
    <property type="entry name" value="S4_RNA-bd"/>
</dbReference>
<evidence type="ECO:0000313" key="14">
    <source>
        <dbReference type="Proteomes" id="UP000178724"/>
    </source>
</evidence>
<dbReference type="Gene3D" id="1.10.240.10">
    <property type="entry name" value="Tyrosyl-Transfer RNA Synthetase"/>
    <property type="match status" value="1"/>
</dbReference>
<reference evidence="13 14" key="1">
    <citation type="journal article" date="2016" name="Nat. Commun.">
        <title>Thousands of microbial genomes shed light on interconnected biogeochemical processes in an aquifer system.</title>
        <authorList>
            <person name="Anantharaman K."/>
            <person name="Brown C.T."/>
            <person name="Hug L.A."/>
            <person name="Sharon I."/>
            <person name="Castelle C.J."/>
            <person name="Probst A.J."/>
            <person name="Thomas B.C."/>
            <person name="Singh A."/>
            <person name="Wilkins M.J."/>
            <person name="Karaoz U."/>
            <person name="Brodie E.L."/>
            <person name="Williams K.H."/>
            <person name="Hubbard S.S."/>
            <person name="Banfield J.F."/>
        </authorList>
    </citation>
    <scope>NUCLEOTIDE SEQUENCE [LARGE SCALE GENOMIC DNA]</scope>
</reference>
<evidence type="ECO:0000256" key="8">
    <source>
        <dbReference type="ARBA" id="ARBA00023146"/>
    </source>
</evidence>
<dbReference type="GO" id="GO:0003723">
    <property type="term" value="F:RNA binding"/>
    <property type="evidence" value="ECO:0007669"/>
    <property type="project" value="UniProtKB-KW"/>
</dbReference>
<comment type="catalytic activity">
    <reaction evidence="9 10">
        <text>tRNA(Tyr) + L-tyrosine + ATP = L-tyrosyl-tRNA(Tyr) + AMP + diphosphate + H(+)</text>
        <dbReference type="Rhea" id="RHEA:10220"/>
        <dbReference type="Rhea" id="RHEA-COMP:9706"/>
        <dbReference type="Rhea" id="RHEA-COMP:9707"/>
        <dbReference type="ChEBI" id="CHEBI:15378"/>
        <dbReference type="ChEBI" id="CHEBI:30616"/>
        <dbReference type="ChEBI" id="CHEBI:33019"/>
        <dbReference type="ChEBI" id="CHEBI:58315"/>
        <dbReference type="ChEBI" id="CHEBI:78442"/>
        <dbReference type="ChEBI" id="CHEBI:78536"/>
        <dbReference type="ChEBI" id="CHEBI:456215"/>
        <dbReference type="EC" id="6.1.1.1"/>
    </reaction>
</comment>
<dbReference type="Proteomes" id="UP000178724">
    <property type="component" value="Unassembled WGS sequence"/>
</dbReference>
<keyword evidence="3 10" id="KW-0436">Ligase</keyword>
<accession>A0A1F4Q315</accession>
<evidence type="ECO:0000256" key="6">
    <source>
        <dbReference type="ARBA" id="ARBA00022884"/>
    </source>
</evidence>